<organism evidence="3 4">
    <name type="scientific">Halopelagius longus</name>
    <dbReference type="NCBI Taxonomy" id="1236180"/>
    <lineage>
        <taxon>Archaea</taxon>
        <taxon>Methanobacteriati</taxon>
        <taxon>Methanobacteriota</taxon>
        <taxon>Stenosarchaea group</taxon>
        <taxon>Halobacteria</taxon>
        <taxon>Halobacteriales</taxon>
        <taxon>Haloferacaceae</taxon>
    </lineage>
</organism>
<dbReference type="PROSITE" id="PS51318">
    <property type="entry name" value="TAT"/>
    <property type="match status" value="1"/>
</dbReference>
<dbReference type="InterPro" id="IPR006311">
    <property type="entry name" value="TAT_signal"/>
</dbReference>
<evidence type="ECO:0000259" key="1">
    <source>
        <dbReference type="Pfam" id="PF13360"/>
    </source>
</evidence>
<dbReference type="Pfam" id="PF13360">
    <property type="entry name" value="PQQ_2"/>
    <property type="match status" value="1"/>
</dbReference>
<reference evidence="2 5" key="3">
    <citation type="submission" date="2018-07" db="EMBL/GenBank/DDBJ databases">
        <title>Genome sequence of extremly halophilic archaeon Halopelagius longus strain BC12-B1.</title>
        <authorList>
            <person name="Zhang X."/>
        </authorList>
    </citation>
    <scope>NUCLEOTIDE SEQUENCE [LARGE SCALE GENOMIC DNA]</scope>
    <source>
        <strain evidence="2 5">BC12-B1</strain>
    </source>
</reference>
<evidence type="ECO:0000313" key="2">
    <source>
        <dbReference type="EMBL" id="RDI72055.1"/>
    </source>
</evidence>
<name>A0A1H0XS75_9EURY</name>
<dbReference type="InterPro" id="IPR018391">
    <property type="entry name" value="PQQ_b-propeller_rpt"/>
</dbReference>
<gene>
    <name evidence="2" type="ORF">DWB78_10180</name>
    <name evidence="3" type="ORF">SAMN05216278_0143</name>
</gene>
<dbReference type="SMART" id="SM00564">
    <property type="entry name" value="PQQ"/>
    <property type="match status" value="5"/>
</dbReference>
<dbReference type="EMBL" id="QQST01000001">
    <property type="protein sequence ID" value="RDI72055.1"/>
    <property type="molecule type" value="Genomic_DNA"/>
</dbReference>
<dbReference type="PANTHER" id="PTHR34512">
    <property type="entry name" value="CELL SURFACE PROTEIN"/>
    <property type="match status" value="1"/>
</dbReference>
<evidence type="ECO:0000313" key="5">
    <source>
        <dbReference type="Proteomes" id="UP000255421"/>
    </source>
</evidence>
<dbReference type="EMBL" id="FNKQ01000001">
    <property type="protein sequence ID" value="SDQ05750.1"/>
    <property type="molecule type" value="Genomic_DNA"/>
</dbReference>
<dbReference type="Gene3D" id="2.130.10.10">
    <property type="entry name" value="YVTN repeat-like/Quinoprotein amine dehydrogenase"/>
    <property type="match status" value="1"/>
</dbReference>
<evidence type="ECO:0000313" key="4">
    <source>
        <dbReference type="Proteomes" id="UP000199289"/>
    </source>
</evidence>
<dbReference type="SUPFAM" id="SSF50998">
    <property type="entry name" value="Quinoprotein alcohol dehydrogenase-like"/>
    <property type="match status" value="1"/>
</dbReference>
<dbReference type="Proteomes" id="UP000199289">
    <property type="component" value="Unassembled WGS sequence"/>
</dbReference>
<dbReference type="InterPro" id="IPR011047">
    <property type="entry name" value="Quinoprotein_ADH-like_sf"/>
</dbReference>
<dbReference type="Gene3D" id="2.40.128.630">
    <property type="match status" value="2"/>
</dbReference>
<proteinExistence type="predicted"/>
<feature type="domain" description="Pyrrolo-quinoline quinone repeat" evidence="1">
    <location>
        <begin position="174"/>
        <end position="307"/>
    </location>
</feature>
<dbReference type="OrthoDB" id="8638at2157"/>
<keyword evidence="5" id="KW-1185">Reference proteome</keyword>
<accession>A0A1H0XS75</accession>
<reference evidence="3" key="2">
    <citation type="submission" date="2016-10" db="EMBL/GenBank/DDBJ databases">
        <authorList>
            <person name="de Groot N.N."/>
        </authorList>
    </citation>
    <scope>NUCLEOTIDE SEQUENCE [LARGE SCALE GENOMIC DNA]</scope>
    <source>
        <strain evidence="3">CGMCC 1.12397</strain>
    </source>
</reference>
<dbReference type="RefSeq" id="WP_092531499.1">
    <property type="nucleotide sequence ID" value="NZ_FNKQ01000001.1"/>
</dbReference>
<evidence type="ECO:0000313" key="3">
    <source>
        <dbReference type="EMBL" id="SDQ05750.1"/>
    </source>
</evidence>
<protein>
    <submittedName>
        <fullName evidence="3">PQQ-like domain-containing protein</fullName>
    </submittedName>
</protein>
<dbReference type="InterPro" id="IPR015943">
    <property type="entry name" value="WD40/YVTN_repeat-like_dom_sf"/>
</dbReference>
<sequence>MPSRRTFIRAVGGAAALGGAGFVLSGRRLPGTCPSRKDPTWEHDGEDWTTPAFGPNALFLGERFGITGFDGPTRLAALQPWDGEAAWARTTTGSGWGRPAVAGETVYAGTGNETVHAFDRVTGDTRWVWDGSEEDTIGGGAWARPAVADGTVFVPVSTAATANPDPSDDADYDHRVVALGATDGEVRWTAPIDRPTFSDPAAVAGTLVVATESGTVYGLDPGDGSERWVVSRATGVRQPVVESGDRAVVADDGSVVALDAETGEAAWTASTPGTPTALDATDGRLFLGDGDGNAASYRLDDGEERWRFGAEAPVGGIAGLRPAADRTESDRTARADEASVEAYVADQIGYVYGVTDAGTCVRRFRASESRYDNRCGWLPDHVTMNGAAIRSDGLYVSTRWGAARFEIDGD</sequence>
<dbReference type="PANTHER" id="PTHR34512:SF30">
    <property type="entry name" value="OUTER MEMBRANE PROTEIN ASSEMBLY FACTOR BAMB"/>
    <property type="match status" value="1"/>
</dbReference>
<dbReference type="Proteomes" id="UP000255421">
    <property type="component" value="Unassembled WGS sequence"/>
</dbReference>
<dbReference type="AlphaFoldDB" id="A0A1H0XS75"/>
<reference evidence="4" key="1">
    <citation type="submission" date="2016-10" db="EMBL/GenBank/DDBJ databases">
        <authorList>
            <person name="Varghese N."/>
            <person name="Submissions S."/>
        </authorList>
    </citation>
    <scope>NUCLEOTIDE SEQUENCE [LARGE SCALE GENOMIC DNA]</scope>
    <source>
        <strain evidence="4">CGMCC 1.12397</strain>
    </source>
</reference>
<dbReference type="InterPro" id="IPR002372">
    <property type="entry name" value="PQQ_rpt_dom"/>
</dbReference>